<evidence type="ECO:0000313" key="3">
    <source>
        <dbReference type="EMBL" id="TIB39476.1"/>
    </source>
</evidence>
<feature type="region of interest" description="Disordered" evidence="1">
    <location>
        <begin position="1"/>
        <end position="52"/>
    </location>
</feature>
<feature type="compositionally biased region" description="Polar residues" evidence="1">
    <location>
        <begin position="128"/>
        <end position="137"/>
    </location>
</feature>
<protein>
    <recommendedName>
        <fullName evidence="2">Formin GTPase-binding domain-containing protein</fullName>
    </recommendedName>
</protein>
<feature type="region of interest" description="Disordered" evidence="1">
    <location>
        <begin position="82"/>
        <end position="139"/>
    </location>
</feature>
<evidence type="ECO:0000313" key="4">
    <source>
        <dbReference type="Proteomes" id="UP000310689"/>
    </source>
</evidence>
<dbReference type="SUPFAM" id="SSF48371">
    <property type="entry name" value="ARM repeat"/>
    <property type="match status" value="1"/>
</dbReference>
<dbReference type="Proteomes" id="UP000310689">
    <property type="component" value="Unassembled WGS sequence"/>
</dbReference>
<dbReference type="SMART" id="SM01140">
    <property type="entry name" value="Drf_GBD"/>
    <property type="match status" value="1"/>
</dbReference>
<dbReference type="EMBL" id="SPOI01000032">
    <property type="protein sequence ID" value="TIB39476.1"/>
    <property type="molecule type" value="Genomic_DNA"/>
</dbReference>
<dbReference type="GO" id="GO:0030036">
    <property type="term" value="P:actin cytoskeleton organization"/>
    <property type="evidence" value="ECO:0007669"/>
    <property type="project" value="InterPro"/>
</dbReference>
<comment type="caution">
    <text evidence="3">The sequence shown here is derived from an EMBL/GenBank/DDBJ whole genome shotgun (WGS) entry which is preliminary data.</text>
</comment>
<dbReference type="InterPro" id="IPR011989">
    <property type="entry name" value="ARM-like"/>
</dbReference>
<gene>
    <name evidence="3" type="ORF">E3P86_01116</name>
</gene>
<name>A0A4T0J9J7_WALIC</name>
<dbReference type="InterPro" id="IPR016024">
    <property type="entry name" value="ARM-type_fold"/>
</dbReference>
<sequence>MKKTPKTPPLGFSNEISMHNRMIDEQDSQESPKKSTFGIWFNSKKKQQDENNNDEFCKAFERMLELRDIPLPVRHQLRAMDNRKKENILKASEVAAPTTKTNEPSQSKLKPKSGQSTNADRSPEKSNKQSNSLTGASGNIEKADNPILFAKMLEKEHSTTLSIDKVKRLRQLIRAESSGWLYDFFDAGGYEGLCSSLSEILKVEWRYVFILRLSMFLIIATREEQHDDQILHELMRCFKGLSTSEIGLHALSSKAPEPYKSLVDLLFTDKKPGSLPTRQLMMELISLIFEIFGEKSSSDQLIKSPTTQSYLSNVNGSTDSAQIQPLKVPTPFTSAGDMVRQLIHNPINQALESQHEFIKIAKRPRVYKLFLSEMYEVQRDFFWFVFFNLSTYTNSNDDRCFGHKNNGIWYYPSVDMRQVERLRFRVPGGMTAGVEYEAIGYLTSIFSLINALSAASFNDGEETSKNLHKDLFASGIDRYIYTSRAASLAHYPLLHYNISLYLHLAKQSGFSIPNVIARYITQPPENVRIKK</sequence>
<accession>A0A4T0J9J7</accession>
<organism evidence="3 4">
    <name type="scientific">Wallemia ichthyophaga</name>
    <dbReference type="NCBI Taxonomy" id="245174"/>
    <lineage>
        <taxon>Eukaryota</taxon>
        <taxon>Fungi</taxon>
        <taxon>Dikarya</taxon>
        <taxon>Basidiomycota</taxon>
        <taxon>Wallemiomycotina</taxon>
        <taxon>Wallemiomycetes</taxon>
        <taxon>Wallemiales</taxon>
        <taxon>Wallemiaceae</taxon>
        <taxon>Wallemia</taxon>
    </lineage>
</organism>
<dbReference type="Gene3D" id="1.25.10.10">
    <property type="entry name" value="Leucine-rich Repeat Variant"/>
    <property type="match status" value="1"/>
</dbReference>
<dbReference type="InterPro" id="IPR010473">
    <property type="entry name" value="GTPase-bd"/>
</dbReference>
<proteinExistence type="predicted"/>
<dbReference type="GO" id="GO:0031267">
    <property type="term" value="F:small GTPase binding"/>
    <property type="evidence" value="ECO:0007669"/>
    <property type="project" value="InterPro"/>
</dbReference>
<evidence type="ECO:0000256" key="1">
    <source>
        <dbReference type="SAM" id="MobiDB-lite"/>
    </source>
</evidence>
<dbReference type="Pfam" id="PF06371">
    <property type="entry name" value="Drf_GBD"/>
    <property type="match status" value="1"/>
</dbReference>
<dbReference type="GO" id="GO:0003779">
    <property type="term" value="F:actin binding"/>
    <property type="evidence" value="ECO:0007669"/>
    <property type="project" value="InterPro"/>
</dbReference>
<feature type="domain" description="Formin GTPase-binding" evidence="2">
    <location>
        <begin position="47"/>
        <end position="290"/>
    </location>
</feature>
<feature type="compositionally biased region" description="Polar residues" evidence="1">
    <location>
        <begin position="98"/>
        <end position="120"/>
    </location>
</feature>
<dbReference type="AlphaFoldDB" id="A0A4T0J9J7"/>
<reference evidence="3 4" key="1">
    <citation type="submission" date="2019-03" db="EMBL/GenBank/DDBJ databases">
        <title>Sequencing 23 genomes of Wallemia ichthyophaga.</title>
        <authorList>
            <person name="Gostincar C."/>
        </authorList>
    </citation>
    <scope>NUCLEOTIDE SEQUENCE [LARGE SCALE GENOMIC DNA]</scope>
    <source>
        <strain evidence="3 4">EXF-6200</strain>
    </source>
</reference>
<evidence type="ECO:0000259" key="2">
    <source>
        <dbReference type="SMART" id="SM01140"/>
    </source>
</evidence>